<reference evidence="1 2" key="2">
    <citation type="submission" date="2018-11" db="EMBL/GenBank/DDBJ databases">
        <authorList>
            <consortium name="Pathogen Informatics"/>
        </authorList>
    </citation>
    <scope>NUCLEOTIDE SEQUENCE [LARGE SCALE GENOMIC DNA]</scope>
    <source>
        <strain evidence="1 2">MHpl1</strain>
    </source>
</reference>
<evidence type="ECO:0000313" key="3">
    <source>
        <dbReference type="WBParaSite" id="HPLM_0001142101-mRNA-1"/>
    </source>
</evidence>
<protein>
    <submittedName>
        <fullName evidence="3">Transposase</fullName>
    </submittedName>
</protein>
<reference evidence="3" key="1">
    <citation type="submission" date="2017-02" db="UniProtKB">
        <authorList>
            <consortium name="WormBaseParasite"/>
        </authorList>
    </citation>
    <scope>IDENTIFICATION</scope>
</reference>
<evidence type="ECO:0000313" key="2">
    <source>
        <dbReference type="Proteomes" id="UP000268014"/>
    </source>
</evidence>
<accession>A0A0N4WK41</accession>
<dbReference type="AlphaFoldDB" id="A0A0N4WK41"/>
<organism evidence="3">
    <name type="scientific">Haemonchus placei</name>
    <name type="common">Barber's pole worm</name>
    <dbReference type="NCBI Taxonomy" id="6290"/>
    <lineage>
        <taxon>Eukaryota</taxon>
        <taxon>Metazoa</taxon>
        <taxon>Ecdysozoa</taxon>
        <taxon>Nematoda</taxon>
        <taxon>Chromadorea</taxon>
        <taxon>Rhabditida</taxon>
        <taxon>Rhabditina</taxon>
        <taxon>Rhabditomorpha</taxon>
        <taxon>Strongyloidea</taxon>
        <taxon>Trichostrongylidae</taxon>
        <taxon>Haemonchus</taxon>
    </lineage>
</organism>
<name>A0A0N4WK41_HAEPC</name>
<keyword evidence="2" id="KW-1185">Reference proteome</keyword>
<evidence type="ECO:0000313" key="1">
    <source>
        <dbReference type="EMBL" id="VDO42821.1"/>
    </source>
</evidence>
<dbReference type="Proteomes" id="UP000268014">
    <property type="component" value="Unassembled WGS sequence"/>
</dbReference>
<dbReference type="WBParaSite" id="HPLM_0001142101-mRNA-1">
    <property type="protein sequence ID" value="HPLM_0001142101-mRNA-1"/>
    <property type="gene ID" value="HPLM_0001142101"/>
</dbReference>
<sequence length="154" mass="17905">MTSIQENTEQKKNTELFFKLDDNYGMTIRRLKSLQVALQRNPEQCRWYRGILNRYEREDMIETFSSQSDESAGVYYTPHAGVWKPRKRVPLRINFDASSKKRGKLPLIDDIEKSTSFINKIHDMLLTSQTSKVVLKCDAEAVSKNITKTPQRSS</sequence>
<dbReference type="OrthoDB" id="5875692at2759"/>
<gene>
    <name evidence="1" type="ORF">HPLM_LOCUS11413</name>
</gene>
<dbReference type="EMBL" id="UZAF01017563">
    <property type="protein sequence ID" value="VDO42821.1"/>
    <property type="molecule type" value="Genomic_DNA"/>
</dbReference>
<proteinExistence type="predicted"/>